<protein>
    <submittedName>
        <fullName evidence="4">Uncharacterized protein</fullName>
    </submittedName>
</protein>
<name>A0AAQ3RQP0_VIGMU</name>
<feature type="domain" description="DUF632" evidence="2">
    <location>
        <begin position="385"/>
        <end position="416"/>
    </location>
</feature>
<dbReference type="Pfam" id="PF04782">
    <property type="entry name" value="DUF632"/>
    <property type="match status" value="1"/>
</dbReference>
<dbReference type="PANTHER" id="PTHR21450:SF17">
    <property type="entry name" value="OS09G0542500 PROTEIN"/>
    <property type="match status" value="1"/>
</dbReference>
<evidence type="ECO:0000259" key="3">
    <source>
        <dbReference type="Pfam" id="PF25597"/>
    </source>
</evidence>
<dbReference type="InterPro" id="IPR057670">
    <property type="entry name" value="SH3_retrovirus"/>
</dbReference>
<evidence type="ECO:0000313" key="5">
    <source>
        <dbReference type="Proteomes" id="UP001374535"/>
    </source>
</evidence>
<feature type="domain" description="Retroviral polymerase SH3-like" evidence="3">
    <location>
        <begin position="515"/>
        <end position="549"/>
    </location>
</feature>
<dbReference type="Pfam" id="PF25597">
    <property type="entry name" value="SH3_retrovirus"/>
    <property type="match status" value="1"/>
</dbReference>
<dbReference type="Proteomes" id="UP001374535">
    <property type="component" value="Chromosome 7"/>
</dbReference>
<reference evidence="4 5" key="1">
    <citation type="journal article" date="2023" name="Life. Sci Alliance">
        <title>Evolutionary insights into 3D genome organization and epigenetic landscape of Vigna mungo.</title>
        <authorList>
            <person name="Junaid A."/>
            <person name="Singh B."/>
            <person name="Bhatia S."/>
        </authorList>
    </citation>
    <scope>NUCLEOTIDE SEQUENCE [LARGE SCALE GENOMIC DNA]</scope>
    <source>
        <strain evidence="4">Urdbean</strain>
    </source>
</reference>
<accession>A0AAQ3RQP0</accession>
<keyword evidence="5" id="KW-1185">Reference proteome</keyword>
<dbReference type="InterPro" id="IPR006867">
    <property type="entry name" value="DUF632"/>
</dbReference>
<evidence type="ECO:0000313" key="4">
    <source>
        <dbReference type="EMBL" id="WVZ04239.1"/>
    </source>
</evidence>
<dbReference type="PANTHER" id="PTHR21450">
    <property type="entry name" value="PROTEIN ALTERED PHOSPHATE STARVATION RESPONSE 1"/>
    <property type="match status" value="1"/>
</dbReference>
<proteinExistence type="predicted"/>
<feature type="compositionally biased region" description="Basic and acidic residues" evidence="1">
    <location>
        <begin position="300"/>
        <end position="325"/>
    </location>
</feature>
<evidence type="ECO:0000256" key="1">
    <source>
        <dbReference type="SAM" id="MobiDB-lite"/>
    </source>
</evidence>
<feature type="compositionally biased region" description="Basic and acidic residues" evidence="1">
    <location>
        <begin position="275"/>
        <end position="284"/>
    </location>
</feature>
<evidence type="ECO:0000259" key="2">
    <source>
        <dbReference type="Pfam" id="PF04782"/>
    </source>
</evidence>
<organism evidence="4 5">
    <name type="scientific">Vigna mungo</name>
    <name type="common">Black gram</name>
    <name type="synonym">Phaseolus mungo</name>
    <dbReference type="NCBI Taxonomy" id="3915"/>
    <lineage>
        <taxon>Eukaryota</taxon>
        <taxon>Viridiplantae</taxon>
        <taxon>Streptophyta</taxon>
        <taxon>Embryophyta</taxon>
        <taxon>Tracheophyta</taxon>
        <taxon>Spermatophyta</taxon>
        <taxon>Magnoliopsida</taxon>
        <taxon>eudicotyledons</taxon>
        <taxon>Gunneridae</taxon>
        <taxon>Pentapetalae</taxon>
        <taxon>rosids</taxon>
        <taxon>fabids</taxon>
        <taxon>Fabales</taxon>
        <taxon>Fabaceae</taxon>
        <taxon>Papilionoideae</taxon>
        <taxon>50 kb inversion clade</taxon>
        <taxon>NPAAA clade</taxon>
        <taxon>indigoferoid/millettioid clade</taxon>
        <taxon>Phaseoleae</taxon>
        <taxon>Vigna</taxon>
    </lineage>
</organism>
<feature type="region of interest" description="Disordered" evidence="1">
    <location>
        <begin position="275"/>
        <end position="325"/>
    </location>
</feature>
<dbReference type="EMBL" id="CP144694">
    <property type="protein sequence ID" value="WVZ04239.1"/>
    <property type="molecule type" value="Genomic_DNA"/>
</dbReference>
<sequence length="677" mass="77916">MPLDLEPINWSDLPDRSGGAGLRRYRNRKEMVVDRMKAQRRALRSDYAAICQDYAAIRQDYATIRQDLQEIIRMTTNIGTDERKRKGREGMDAMKVDLPVFEGFDPMGWIAMVETIFETQGVIEEEKVRRAYSSMEGSAGYWVQAWKAKAKNHSWEGLKRAMVWRFGEQNRGITIEGVGAPGSAGGFRCTRSPEAPDWSIIESLILGNEIAAVEADCFWNIIAQNYAALDCCRKWHALLADYDRFKKIATAGGKLSPNFDYDLFEGVERVVRAREERGMADPKSDTNAGTMRMTPPWKLGPKEKGNEPKLEQRHEDNHEEKHEEKPFFSWVKREEAEHNDDNSEGVAEQVMSGVETVKVVDVATENQEEQRGLAIYDTPAEGRELLKALKDIEDHFLKAYDAGKKVTRMLEVNRIREEWKIVEEDLPPPKPPDLKLQDIGYLGYKGIMGNGIRIEETVREFLIRVPNTLLVEAVYLLNICPTKAVQGKSPIEAWSEKNPSAKHLRVFGYVVILTTQSKGYKVYNLQTKKLTIRRDIEVDESTTWIWEEEQIERKTIYIFNNQPTTIQEHNNDVALLGFGKKNKLRGRQYTYSTINQPQSKNITMKTLLSLEYIYGCGNLAILEPACFEEAAKQEEWVKAMKEEIKIIEKNYTWELVDCPKDKDIIELNRKTKLKPRW</sequence>
<gene>
    <name evidence="4" type="ORF">V8G54_025045</name>
</gene>
<dbReference type="AlphaFoldDB" id="A0AAQ3RQP0"/>